<comment type="caution">
    <text evidence="1">The sequence shown here is derived from an EMBL/GenBank/DDBJ whole genome shotgun (WGS) entry which is preliminary data.</text>
</comment>
<protein>
    <submittedName>
        <fullName evidence="1">Uncharacterized protein</fullName>
    </submittedName>
</protein>
<dbReference type="EMBL" id="CM055095">
    <property type="protein sequence ID" value="KAJ7559747.1"/>
    <property type="molecule type" value="Genomic_DNA"/>
</dbReference>
<accession>A0ACC2DZY3</accession>
<evidence type="ECO:0000313" key="1">
    <source>
        <dbReference type="EMBL" id="KAJ7559747.1"/>
    </source>
</evidence>
<reference evidence="2" key="1">
    <citation type="journal article" date="2024" name="Proc. Natl. Acad. Sci. U.S.A.">
        <title>Extraordinary preservation of gene collinearity over three hundred million years revealed in homosporous lycophytes.</title>
        <authorList>
            <person name="Li C."/>
            <person name="Wickell D."/>
            <person name="Kuo L.Y."/>
            <person name="Chen X."/>
            <person name="Nie B."/>
            <person name="Liao X."/>
            <person name="Peng D."/>
            <person name="Ji J."/>
            <person name="Jenkins J."/>
            <person name="Williams M."/>
            <person name="Shu S."/>
            <person name="Plott C."/>
            <person name="Barry K."/>
            <person name="Rajasekar S."/>
            <person name="Grimwood J."/>
            <person name="Han X."/>
            <person name="Sun S."/>
            <person name="Hou Z."/>
            <person name="He W."/>
            <person name="Dai G."/>
            <person name="Sun C."/>
            <person name="Schmutz J."/>
            <person name="Leebens-Mack J.H."/>
            <person name="Li F.W."/>
            <person name="Wang L."/>
        </authorList>
    </citation>
    <scope>NUCLEOTIDE SEQUENCE [LARGE SCALE GENOMIC DNA]</scope>
    <source>
        <strain evidence="2">cv. PW_Plant_1</strain>
    </source>
</reference>
<dbReference type="Proteomes" id="UP001162992">
    <property type="component" value="Chromosome 4"/>
</dbReference>
<evidence type="ECO:0000313" key="2">
    <source>
        <dbReference type="Proteomes" id="UP001162992"/>
    </source>
</evidence>
<keyword evidence="2" id="KW-1185">Reference proteome</keyword>
<proteinExistence type="predicted"/>
<name>A0ACC2DZY3_DIPCM</name>
<organism evidence="1 2">
    <name type="scientific">Diphasiastrum complanatum</name>
    <name type="common">Issler's clubmoss</name>
    <name type="synonym">Lycopodium complanatum</name>
    <dbReference type="NCBI Taxonomy" id="34168"/>
    <lineage>
        <taxon>Eukaryota</taxon>
        <taxon>Viridiplantae</taxon>
        <taxon>Streptophyta</taxon>
        <taxon>Embryophyta</taxon>
        <taxon>Tracheophyta</taxon>
        <taxon>Lycopodiopsida</taxon>
        <taxon>Lycopodiales</taxon>
        <taxon>Lycopodiaceae</taxon>
        <taxon>Lycopodioideae</taxon>
        <taxon>Diphasiastrum</taxon>
    </lineage>
</organism>
<sequence length="443" mass="48039">MKIDEMEQATSGLDSVLLLTLLYFIAFFLVSDATEVEDRSFKVPGVKGAYYPSYAAASYPSASIDATLFTHLFFAFVAMDPTTFEVKAPDPSTEQELASFTRTINASNPTVRALVSIGGASADANSFAQMAASSTSRNTFITTSIALARLHGFAGLDLDWELPFDATEMDNFGLLISEWRAATLLEAKQSNDPPLLLTAAVYYAATIPYDRSRSYPVSSIASNLDWINIMAYDYQGPWTPFATGEHTALYTNGSNLNTDYGITTWLKAGLPSQKAILGFALYGRSWALAKPSETWIGAPAVGPGPPQPLSDEPGVFIFPEIVQFITNSNVSTVYDSLTVCTFSFDGKTWVGYDNALSVANKVEYLKTRNLGGYFFWTVSFDSNWTLSKTAFSTIGDYSSLVASSESPVPSSSPHGIDSPPSASSMTLPFPFIIVVLFLLCNII</sequence>
<gene>
    <name evidence="1" type="ORF">O6H91_04G099400</name>
</gene>